<feature type="compositionally biased region" description="Pro residues" evidence="2">
    <location>
        <begin position="983"/>
        <end position="996"/>
    </location>
</feature>
<dbReference type="CDD" id="cd09272">
    <property type="entry name" value="RNase_HI_RT_Ty1"/>
    <property type="match status" value="1"/>
</dbReference>
<feature type="coiled-coil region" evidence="1">
    <location>
        <begin position="1060"/>
        <end position="1087"/>
    </location>
</feature>
<feature type="region of interest" description="Disordered" evidence="2">
    <location>
        <begin position="1128"/>
        <end position="1231"/>
    </location>
</feature>
<feature type="compositionally biased region" description="Pro residues" evidence="2">
    <location>
        <begin position="1012"/>
        <end position="1023"/>
    </location>
</feature>
<protein>
    <submittedName>
        <fullName evidence="4">Ribonuclease H-like domain-containing protein</fullName>
    </submittedName>
</protein>
<dbReference type="InterPro" id="IPR043502">
    <property type="entry name" value="DNA/RNA_pol_sf"/>
</dbReference>
<feature type="region of interest" description="Disordered" evidence="2">
    <location>
        <begin position="918"/>
        <end position="1059"/>
    </location>
</feature>
<dbReference type="PANTHER" id="PTHR11439">
    <property type="entry name" value="GAG-POL-RELATED RETROTRANSPOSON"/>
    <property type="match status" value="1"/>
</dbReference>
<proteinExistence type="predicted"/>
<comment type="caution">
    <text evidence="4">The sequence shown here is derived from an EMBL/GenBank/DDBJ whole genome shotgun (WGS) entry which is preliminary data.</text>
</comment>
<evidence type="ECO:0000256" key="1">
    <source>
        <dbReference type="SAM" id="Coils"/>
    </source>
</evidence>
<evidence type="ECO:0000313" key="4">
    <source>
        <dbReference type="EMBL" id="GJT62848.1"/>
    </source>
</evidence>
<dbReference type="EMBL" id="BQNB010017411">
    <property type="protein sequence ID" value="GJT62848.1"/>
    <property type="molecule type" value="Genomic_DNA"/>
</dbReference>
<organism evidence="4 5">
    <name type="scientific">Tanacetum coccineum</name>
    <dbReference type="NCBI Taxonomy" id="301880"/>
    <lineage>
        <taxon>Eukaryota</taxon>
        <taxon>Viridiplantae</taxon>
        <taxon>Streptophyta</taxon>
        <taxon>Embryophyta</taxon>
        <taxon>Tracheophyta</taxon>
        <taxon>Spermatophyta</taxon>
        <taxon>Magnoliopsida</taxon>
        <taxon>eudicotyledons</taxon>
        <taxon>Gunneridae</taxon>
        <taxon>Pentapetalae</taxon>
        <taxon>asterids</taxon>
        <taxon>campanulids</taxon>
        <taxon>Asterales</taxon>
        <taxon>Asteraceae</taxon>
        <taxon>Asteroideae</taxon>
        <taxon>Anthemideae</taxon>
        <taxon>Anthemidinae</taxon>
        <taxon>Tanacetum</taxon>
    </lineage>
</organism>
<evidence type="ECO:0000256" key="2">
    <source>
        <dbReference type="SAM" id="MobiDB-lite"/>
    </source>
</evidence>
<name>A0ABQ5FHS7_9ASTR</name>
<evidence type="ECO:0000259" key="3">
    <source>
        <dbReference type="Pfam" id="PF07727"/>
    </source>
</evidence>
<feature type="compositionally biased region" description="Basic and acidic residues" evidence="2">
    <location>
        <begin position="1204"/>
        <end position="1217"/>
    </location>
</feature>
<evidence type="ECO:0000313" key="5">
    <source>
        <dbReference type="Proteomes" id="UP001151760"/>
    </source>
</evidence>
<feature type="compositionally biased region" description="Low complexity" evidence="2">
    <location>
        <begin position="997"/>
        <end position="1011"/>
    </location>
</feature>
<dbReference type="Pfam" id="PF07727">
    <property type="entry name" value="RVT_2"/>
    <property type="match status" value="1"/>
</dbReference>
<dbReference type="SUPFAM" id="SSF56672">
    <property type="entry name" value="DNA/RNA polymerases"/>
    <property type="match status" value="1"/>
</dbReference>
<reference evidence="4" key="1">
    <citation type="journal article" date="2022" name="Int. J. Mol. Sci.">
        <title>Draft Genome of Tanacetum Coccineum: Genomic Comparison of Closely Related Tanacetum-Family Plants.</title>
        <authorList>
            <person name="Yamashiro T."/>
            <person name="Shiraishi A."/>
            <person name="Nakayama K."/>
            <person name="Satake H."/>
        </authorList>
    </citation>
    <scope>NUCLEOTIDE SEQUENCE</scope>
</reference>
<dbReference type="InterPro" id="IPR013103">
    <property type="entry name" value="RVT_2"/>
</dbReference>
<accession>A0ABQ5FHS7</accession>
<feature type="compositionally biased region" description="Polar residues" evidence="2">
    <location>
        <begin position="922"/>
        <end position="941"/>
    </location>
</feature>
<keyword evidence="1" id="KW-0175">Coiled coil</keyword>
<dbReference type="Proteomes" id="UP001151760">
    <property type="component" value="Unassembled WGS sequence"/>
</dbReference>
<gene>
    <name evidence="4" type="ORF">Tco_1006381</name>
</gene>
<reference evidence="4" key="2">
    <citation type="submission" date="2022-01" db="EMBL/GenBank/DDBJ databases">
        <authorList>
            <person name="Yamashiro T."/>
            <person name="Shiraishi A."/>
            <person name="Satake H."/>
            <person name="Nakayama K."/>
        </authorList>
    </citation>
    <scope>NUCLEOTIDE SEQUENCE</scope>
</reference>
<sequence>MKRSFQGIHRPLLPVMLTIDEGQPQPSAAPTPSQPPTRKFDGKLMRVFLVEDTSVNCKAFSSKEVIDIDVQTEEAADLMVVSSTSLTGATRKAAVSEKLATKKPSYYNTHIIQDHTCKQHLHTTPVNTGMDLNTGFEEVTSGNIEAISPSADHEEEVFSDADDDEMPEIRIYDKSSEGIFEKASYDDDGIITDFNNLPDEVDVSTNHTLRIHNAHPQSQILGDPNTPVQTRSSLKKITKAHALVSYIQAQQRSNHKENQNNHFSKHQQYGSLVYFTNGAKVIGTKWVYKNKKDERGVVVRNKARLVAQGHRQEEGIDYNGGFAHVARDVYVSQPPGFVDPDHPKKVYKVVKALYGLHQAPRAWYATLSTFLEKHGYQRGTIDKTLFIKKDKKDIILVQIYVDDIIFGSTKKSWSDEFEALMKGRFQMSAMGELTFFLGLQVKQSQEGIFISQDKYVAEILKKFDFVSVKSAVTPMETKAPLAQDEGAFVLVSRFQVTPKGVPSLCRQERIFNEYALHNLDRKSTTGGCQFLRRRLISWQCKKQTIVATSTTEAEYVAAASCCGQVLWLQNQLLDYGFNFMNTIIHIDNQSTICIIKNPVYHSKTKHIEIRHHFIRDCYEKKLIQVQKIHTDLNVADLLTKPFDGPRYYLELERMLQAQLGHEKGHASCHLLIGCKLVVSNDVVVNLLGFSFKPAESAGYTEIVDFLRRSKLRYALTHNPPIYDSLVKQFWQTATARTLADGTQQLNATIDSIEYTITEESVRRQLQLADASGINMLQNEEIFAGLQNIGYVNDRTFTFWKSQFTPQWRFLIHHILHCISSKSGGWDQFGSNIATALICLSTGRDFNFSKLIFDGMISNLKSKSKFLMYPRFLQMILNVQTENKNLFVPVLLTKKIFGNMKRSFQGIHRPLLPAMLTIDAGQPQPSAAPTSSQLVPTPTPSHVQIPTPPITSTPPSSQPPPTLTQPVQSTTPPPQPSSVQLTSSPPPTQPVQSPPPITFSSPPTTTIPDTQPTHPPSPQIPSPPYNETEGPSFEPFYHMSPPPSHKPEIQTSRTSEESEQLRNLLEIVPRMESRVESLEKELSDTKQTLGTAVLQLIKKSKDSGEAQAEQISPSTLEAAQILTNVASEGFKGSQAPPGSKIYKRKPKSTTTPTKVLDFEEPAERPVNTGSTPSAQVNTAQVNTGSTPSAQVNTGSTPSAELNTGETERVQRREGKDPMTEEDLQAEVQASKKSREQELQELAARRNAVKILAKRFNKKREQYSIEDRAKFLHDTIAAQRKFLAEQRYAAIRNKPPTISQLRNQMITYLKHVANKKHAELNLNPLRRASLSFYFTTKPQFDPTKPLEDDYMNRVTRSNGNKRFFRTLMGVLSIFDREDLKAVYELVMEKYQDEILKALIRCFGDI</sequence>
<dbReference type="PANTHER" id="PTHR11439:SF495">
    <property type="entry name" value="REVERSE TRANSCRIPTASE, RNA-DEPENDENT DNA POLYMERASE-RELATED"/>
    <property type="match status" value="1"/>
</dbReference>
<feature type="compositionally biased region" description="Pro residues" evidence="2">
    <location>
        <begin position="945"/>
        <end position="962"/>
    </location>
</feature>
<feature type="compositionally biased region" description="Polar residues" evidence="2">
    <location>
        <begin position="1166"/>
        <end position="1203"/>
    </location>
</feature>
<feature type="domain" description="Reverse transcriptase Ty1/copia-type" evidence="3">
    <location>
        <begin position="323"/>
        <end position="476"/>
    </location>
</feature>
<keyword evidence="5" id="KW-1185">Reference proteome</keyword>